<accession>A0A067JKX8</accession>
<dbReference type="Proteomes" id="UP000027138">
    <property type="component" value="Unassembled WGS sequence"/>
</dbReference>
<evidence type="ECO:0000313" key="2">
    <source>
        <dbReference type="EMBL" id="KDP24552.1"/>
    </source>
</evidence>
<dbReference type="PANTHER" id="PTHR10826">
    <property type="entry name" value="COMPLEMENT COMPONENT 1"/>
    <property type="match status" value="1"/>
</dbReference>
<dbReference type="FunFam" id="3.10.280.10:FF:000002">
    <property type="entry name" value="Mitochondrial glycoprotein family protein"/>
    <property type="match status" value="1"/>
</dbReference>
<keyword evidence="3" id="KW-1185">Reference proteome</keyword>
<dbReference type="SUPFAM" id="SSF54529">
    <property type="entry name" value="Mitochondrial glycoprotein MAM33-like"/>
    <property type="match status" value="1"/>
</dbReference>
<dbReference type="KEGG" id="jcu:105646696"/>
<dbReference type="OrthoDB" id="278212at2759"/>
<reference evidence="2 3" key="1">
    <citation type="journal article" date="2014" name="PLoS ONE">
        <title>Global Analysis of Gene Expression Profiles in Physic Nut (Jatropha curcas L.) Seedlings Exposed to Salt Stress.</title>
        <authorList>
            <person name="Zhang L."/>
            <person name="Zhang C."/>
            <person name="Wu P."/>
            <person name="Chen Y."/>
            <person name="Li M."/>
            <person name="Jiang H."/>
            <person name="Wu G."/>
        </authorList>
    </citation>
    <scope>NUCLEOTIDE SEQUENCE [LARGE SCALE GENOMIC DNA]</scope>
    <source>
        <strain evidence="3">cv. GZQX0401</strain>
        <tissue evidence="2">Young leaves</tissue>
    </source>
</reference>
<dbReference type="GO" id="GO:0005759">
    <property type="term" value="C:mitochondrial matrix"/>
    <property type="evidence" value="ECO:0007669"/>
    <property type="project" value="InterPro"/>
</dbReference>
<sequence length="254" mass="28494">MAFASMLRRASSSVLPLAMRSVSSRRTFHSAISAVLCLEKGSVGREVGRRSLLPLSRFLTSAAVRPTADENLIRVLESEIDCAEEPAEVEDIPNGFPFEIIDNPGERTILLERKYQDEIIKVEVDAPTVSDDAEGDGDEDDNNTDADFPSSIPLVVSISKGHGPCLEFGITAFPDEITIDTLSVKNRESSEDQLAYEGPDFHDLDENLQKAFHKYLEIRGIKPSTTNFLFDYMKNKDDKEYLLWLKNLKNFMEK</sequence>
<dbReference type="InterPro" id="IPR036561">
    <property type="entry name" value="MAM33_sf"/>
</dbReference>
<feature type="region of interest" description="Disordered" evidence="1">
    <location>
        <begin position="125"/>
        <end position="148"/>
    </location>
</feature>
<name>A0A067JKX8_JATCU</name>
<evidence type="ECO:0008006" key="4">
    <source>
        <dbReference type="Google" id="ProtNLM"/>
    </source>
</evidence>
<dbReference type="InterPro" id="IPR003428">
    <property type="entry name" value="MAM33"/>
</dbReference>
<dbReference type="AlphaFoldDB" id="A0A067JKX8"/>
<dbReference type="PANTHER" id="PTHR10826:SF27">
    <property type="entry name" value="OS06G0326500 PROTEIN"/>
    <property type="match status" value="1"/>
</dbReference>
<protein>
    <recommendedName>
        <fullName evidence="4">Mitochondrial glycoprotein family protein</fullName>
    </recommendedName>
</protein>
<proteinExistence type="predicted"/>
<gene>
    <name evidence="2" type="ORF">JCGZ_25116</name>
</gene>
<evidence type="ECO:0000313" key="3">
    <source>
        <dbReference type="Proteomes" id="UP000027138"/>
    </source>
</evidence>
<dbReference type="STRING" id="180498.A0A067JKX8"/>
<organism evidence="2 3">
    <name type="scientific">Jatropha curcas</name>
    <name type="common">Barbados nut</name>
    <dbReference type="NCBI Taxonomy" id="180498"/>
    <lineage>
        <taxon>Eukaryota</taxon>
        <taxon>Viridiplantae</taxon>
        <taxon>Streptophyta</taxon>
        <taxon>Embryophyta</taxon>
        <taxon>Tracheophyta</taxon>
        <taxon>Spermatophyta</taxon>
        <taxon>Magnoliopsida</taxon>
        <taxon>eudicotyledons</taxon>
        <taxon>Gunneridae</taxon>
        <taxon>Pentapetalae</taxon>
        <taxon>rosids</taxon>
        <taxon>fabids</taxon>
        <taxon>Malpighiales</taxon>
        <taxon>Euphorbiaceae</taxon>
        <taxon>Crotonoideae</taxon>
        <taxon>Jatropheae</taxon>
        <taxon>Jatropha</taxon>
    </lineage>
</organism>
<dbReference type="EMBL" id="KK915111">
    <property type="protein sequence ID" value="KDP24552.1"/>
    <property type="molecule type" value="Genomic_DNA"/>
</dbReference>
<feature type="compositionally biased region" description="Acidic residues" evidence="1">
    <location>
        <begin position="131"/>
        <end position="144"/>
    </location>
</feature>
<dbReference type="Pfam" id="PF02330">
    <property type="entry name" value="MAM33"/>
    <property type="match status" value="1"/>
</dbReference>
<dbReference type="Gene3D" id="3.10.280.10">
    <property type="entry name" value="Mitochondrial glycoprotein"/>
    <property type="match status" value="1"/>
</dbReference>
<evidence type="ECO:0000256" key="1">
    <source>
        <dbReference type="SAM" id="MobiDB-lite"/>
    </source>
</evidence>